<feature type="region of interest" description="Disordered" evidence="1">
    <location>
        <begin position="182"/>
        <end position="202"/>
    </location>
</feature>
<accession>A0ABY4BYI0</accession>
<feature type="compositionally biased region" description="Polar residues" evidence="1">
    <location>
        <begin position="190"/>
        <end position="199"/>
    </location>
</feature>
<keyword evidence="2" id="KW-0812">Transmembrane</keyword>
<dbReference type="EMBL" id="CP094528">
    <property type="protein sequence ID" value="UOE42778.1"/>
    <property type="molecule type" value="Genomic_DNA"/>
</dbReference>
<evidence type="ECO:0000313" key="5">
    <source>
        <dbReference type="EMBL" id="UOE42778.1"/>
    </source>
</evidence>
<sequence>MRIARLSAAGLGAGALLALAAAPLAASAHVTVTPGDAPAGAYTVLTFSVGHGCDGSPTTALTFDLPENVLSVTPTVKPGWTVEKVMVPLDEPAEGAHGDTVTERVGQVVYTADTPLPDGYRDTFELQVRTPDDAAGTTLAFPVLQSCVEGETNWADLPTDDGAEPETPAPTIAVIEAVADEHAGHGGDATESTDASQPAPSEPDVLARVLGIGGLVVGVIGIVLAIAARAGERA</sequence>
<keyword evidence="6" id="KW-1185">Reference proteome</keyword>
<dbReference type="RefSeq" id="WP_243553710.1">
    <property type="nucleotide sequence ID" value="NZ_CP094528.1"/>
</dbReference>
<dbReference type="Pfam" id="PF07987">
    <property type="entry name" value="DUF1775"/>
    <property type="match status" value="1"/>
</dbReference>
<feature type="transmembrane region" description="Helical" evidence="2">
    <location>
        <begin position="205"/>
        <end position="228"/>
    </location>
</feature>
<keyword evidence="2" id="KW-0472">Membrane</keyword>
<feature type="domain" description="YncI copper-binding" evidence="4">
    <location>
        <begin position="29"/>
        <end position="174"/>
    </location>
</feature>
<reference evidence="5 6" key="1">
    <citation type="submission" date="2022-03" db="EMBL/GenBank/DDBJ databases">
        <title>Mucilaginibacter sp. isolated from the gut of Protaetia brevitarsis seulensis larvae.</title>
        <authorList>
            <person name="Won M."/>
            <person name="Kim S.-J."/>
            <person name="Kwon S.-W."/>
        </authorList>
    </citation>
    <scope>NUCLEOTIDE SEQUENCE [LARGE SCALE GENOMIC DNA]</scope>
    <source>
        <strain evidence="5 6">CFWR-12</strain>
    </source>
</reference>
<feature type="signal peptide" evidence="3">
    <location>
        <begin position="1"/>
        <end position="28"/>
    </location>
</feature>
<dbReference type="CDD" id="cd08545">
    <property type="entry name" value="YcnI_like"/>
    <property type="match status" value="1"/>
</dbReference>
<dbReference type="InterPro" id="IPR012533">
    <property type="entry name" value="YcnI-copper_dom"/>
</dbReference>
<evidence type="ECO:0000313" key="6">
    <source>
        <dbReference type="Proteomes" id="UP000832097"/>
    </source>
</evidence>
<evidence type="ECO:0000256" key="1">
    <source>
        <dbReference type="SAM" id="MobiDB-lite"/>
    </source>
</evidence>
<evidence type="ECO:0000256" key="2">
    <source>
        <dbReference type="SAM" id="Phobius"/>
    </source>
</evidence>
<evidence type="ECO:0000259" key="4">
    <source>
        <dbReference type="Pfam" id="PF07987"/>
    </source>
</evidence>
<gene>
    <name evidence="5" type="ORF">MTO99_11305</name>
</gene>
<protein>
    <submittedName>
        <fullName evidence="5">YcnI family protein</fullName>
    </submittedName>
</protein>
<proteinExistence type="predicted"/>
<dbReference type="InterPro" id="IPR038507">
    <property type="entry name" value="YcnI-like_sf"/>
</dbReference>
<keyword evidence="3" id="KW-0732">Signal</keyword>
<organism evidence="5 6">
    <name type="scientific">Agromyces larvae</name>
    <dbReference type="NCBI Taxonomy" id="2929802"/>
    <lineage>
        <taxon>Bacteria</taxon>
        <taxon>Bacillati</taxon>
        <taxon>Actinomycetota</taxon>
        <taxon>Actinomycetes</taxon>
        <taxon>Micrococcales</taxon>
        <taxon>Microbacteriaceae</taxon>
        <taxon>Agromyces</taxon>
    </lineage>
</organism>
<dbReference type="Proteomes" id="UP000832097">
    <property type="component" value="Chromosome"/>
</dbReference>
<keyword evidence="2" id="KW-1133">Transmembrane helix</keyword>
<name>A0ABY4BYI0_9MICO</name>
<dbReference type="Gene3D" id="2.60.40.2230">
    <property type="entry name" value="Uncharacterised protein YcnI-like PF07987, DUF1775"/>
    <property type="match status" value="1"/>
</dbReference>
<feature type="chain" id="PRO_5046407194" evidence="3">
    <location>
        <begin position="29"/>
        <end position="234"/>
    </location>
</feature>
<evidence type="ECO:0000256" key="3">
    <source>
        <dbReference type="SAM" id="SignalP"/>
    </source>
</evidence>